<proteinExistence type="predicted"/>
<dbReference type="Proteomes" id="UP001058072">
    <property type="component" value="Chromosome"/>
</dbReference>
<gene>
    <name evidence="2" type="ORF">J0J70_01915</name>
</gene>
<accession>A0A9Q9CKF9</accession>
<dbReference type="Pfam" id="PF13274">
    <property type="entry name" value="SocA_Panacea"/>
    <property type="match status" value="1"/>
</dbReference>
<evidence type="ECO:0000313" key="3">
    <source>
        <dbReference type="Proteomes" id="UP001058072"/>
    </source>
</evidence>
<sequence>MQEFCGKCKKTTKYTVVKKKHKKIVKGYEVEYEKKEAICNKCQHLIFVDAIYEENNENTKKAYQERVSNETIRIINSIMSKYNIGKRPLSLLLDWGELTITRYLKGMIPKKDYLDLLKAINEDANKFYEILQKNQTRITKVAYEKCRSNLDKIGINDLKVDLDLEQTSDLDYQAYKTQQDNLDDSNDLDYHDNLDYQDELEQSKYVRPFDSGEKNDKIFKVVDYILGVSDDITPLALQKILYYSQAFFKVFYGYHLFENDCEAWDQGPVYPEIYSKFKDYKYIVSKNDVCSLDEEEQFFIDLIMRYLGCYSGKALERMTHCEKPWRETRKGLSPNQKGGKVIEKALIESYFSDVYKKYNMLSITDIVDYSTALFNRVL</sequence>
<dbReference type="EMBL" id="CP071250">
    <property type="protein sequence ID" value="UUF08806.1"/>
    <property type="molecule type" value="Genomic_DNA"/>
</dbReference>
<dbReference type="RefSeq" id="WP_055243678.1">
    <property type="nucleotide sequence ID" value="NZ_CP071250.1"/>
</dbReference>
<name>A0A9Q9CKF9_9FIRM</name>
<dbReference type="AlphaFoldDB" id="A0A9Q9CKF9"/>
<evidence type="ECO:0000313" key="2">
    <source>
        <dbReference type="EMBL" id="UUF08806.1"/>
    </source>
</evidence>
<reference evidence="2" key="1">
    <citation type="submission" date="2021-03" db="EMBL/GenBank/DDBJ databases">
        <title>Comparative Genomics and Metabolomics in the genus Turicibacter.</title>
        <authorList>
            <person name="Maki J."/>
            <person name="Looft T."/>
        </authorList>
    </citation>
    <scope>NUCLEOTIDE SEQUENCE</scope>
    <source>
        <strain evidence="2">ISU324</strain>
    </source>
</reference>
<protein>
    <submittedName>
        <fullName evidence="2">DUF4065 domain-containing protein</fullName>
    </submittedName>
</protein>
<organism evidence="2 3">
    <name type="scientific">Turicibacter bilis</name>
    <dbReference type="NCBI Taxonomy" id="2735723"/>
    <lineage>
        <taxon>Bacteria</taxon>
        <taxon>Bacillati</taxon>
        <taxon>Bacillota</taxon>
        <taxon>Erysipelotrichia</taxon>
        <taxon>Erysipelotrichales</taxon>
        <taxon>Turicibacteraceae</taxon>
        <taxon>Turicibacter</taxon>
    </lineage>
</organism>
<feature type="domain" description="Antitoxin SocA-like Panacea" evidence="1">
    <location>
        <begin position="237"/>
        <end position="325"/>
    </location>
</feature>
<evidence type="ECO:0000259" key="1">
    <source>
        <dbReference type="Pfam" id="PF13274"/>
    </source>
</evidence>
<dbReference type="InterPro" id="IPR025272">
    <property type="entry name" value="SocA_Panacea"/>
</dbReference>